<dbReference type="KEGG" id="amc:MADE_1009395"/>
<feature type="domain" description="Metallo-beta-lactamase" evidence="7">
    <location>
        <begin position="649"/>
        <end position="808"/>
    </location>
</feature>
<dbReference type="NCBIfam" id="TIGR00360">
    <property type="entry name" value="ComEC_N-term"/>
    <property type="match status" value="1"/>
</dbReference>
<dbReference type="PANTHER" id="PTHR30619:SF1">
    <property type="entry name" value="RECOMBINATION PROTEIN 2"/>
    <property type="match status" value="1"/>
</dbReference>
<dbReference type="InterPro" id="IPR052159">
    <property type="entry name" value="Competence_DNA_uptake"/>
</dbReference>
<dbReference type="HOGENOM" id="CLU_010363_3_0_6"/>
<feature type="transmembrane region" description="Helical" evidence="6">
    <location>
        <begin position="444"/>
        <end position="461"/>
    </location>
</feature>
<protein>
    <submittedName>
        <fullName evidence="8">Competence protein ComEC</fullName>
    </submittedName>
</protein>
<evidence type="ECO:0000256" key="3">
    <source>
        <dbReference type="ARBA" id="ARBA00022692"/>
    </source>
</evidence>
<dbReference type="InterPro" id="IPR036866">
    <property type="entry name" value="RibonucZ/Hydroxyglut_hydro"/>
</dbReference>
<evidence type="ECO:0000256" key="5">
    <source>
        <dbReference type="ARBA" id="ARBA00023136"/>
    </source>
</evidence>
<dbReference type="InterPro" id="IPR004797">
    <property type="entry name" value="Competence_ComEC/Rec2"/>
</dbReference>
<evidence type="ECO:0000256" key="1">
    <source>
        <dbReference type="ARBA" id="ARBA00004651"/>
    </source>
</evidence>
<feature type="transmembrane region" description="Helical" evidence="6">
    <location>
        <begin position="330"/>
        <end position="353"/>
    </location>
</feature>
<feature type="transmembrane region" description="Helical" evidence="6">
    <location>
        <begin position="615"/>
        <end position="634"/>
    </location>
</feature>
<dbReference type="InterPro" id="IPR004477">
    <property type="entry name" value="ComEC_N"/>
</dbReference>
<dbReference type="Proteomes" id="UP000001870">
    <property type="component" value="Chromosome"/>
</dbReference>
<dbReference type="EMBL" id="CP001103">
    <property type="protein sequence ID" value="AEA98017.2"/>
    <property type="molecule type" value="Genomic_DNA"/>
</dbReference>
<feature type="transmembrane region" description="Helical" evidence="6">
    <location>
        <begin position="467"/>
        <end position="486"/>
    </location>
</feature>
<dbReference type="AlphaFoldDB" id="F2GC01"/>
<dbReference type="Pfam" id="PF00753">
    <property type="entry name" value="Lactamase_B"/>
    <property type="match status" value="1"/>
</dbReference>
<name>F2GC01_ALTMD</name>
<feature type="transmembrane region" description="Helical" evidence="6">
    <location>
        <begin position="31"/>
        <end position="48"/>
    </location>
</feature>
<dbReference type="Gene3D" id="3.60.15.10">
    <property type="entry name" value="Ribonuclease Z/Hydroxyacylglutathione hydrolase-like"/>
    <property type="match status" value="1"/>
</dbReference>
<keyword evidence="5 6" id="KW-0472">Membrane</keyword>
<dbReference type="SUPFAM" id="SSF56281">
    <property type="entry name" value="Metallo-hydrolase/oxidoreductase"/>
    <property type="match status" value="1"/>
</dbReference>
<evidence type="ECO:0000256" key="6">
    <source>
        <dbReference type="SAM" id="Phobius"/>
    </source>
</evidence>
<feature type="transmembrane region" description="Helical" evidence="6">
    <location>
        <begin position="391"/>
        <end position="412"/>
    </location>
</feature>
<feature type="transmembrane region" description="Helical" evidence="6">
    <location>
        <begin position="527"/>
        <end position="546"/>
    </location>
</feature>
<keyword evidence="9" id="KW-1185">Reference proteome</keyword>
<feature type="transmembrane region" description="Helical" evidence="6">
    <location>
        <begin position="585"/>
        <end position="608"/>
    </location>
</feature>
<evidence type="ECO:0000256" key="4">
    <source>
        <dbReference type="ARBA" id="ARBA00022989"/>
    </source>
</evidence>
<comment type="subcellular location">
    <subcellularLocation>
        <location evidence="1">Cell membrane</location>
        <topology evidence="1">Multi-pass membrane protein</topology>
    </subcellularLocation>
</comment>
<keyword evidence="4 6" id="KW-1133">Transmembrane helix</keyword>
<feature type="transmembrane region" description="Helical" evidence="6">
    <location>
        <begin position="418"/>
        <end position="437"/>
    </location>
</feature>
<accession>F2GC01</accession>
<dbReference type="SMART" id="SM00849">
    <property type="entry name" value="Lactamase_B"/>
    <property type="match status" value="1"/>
</dbReference>
<dbReference type="GO" id="GO:0030420">
    <property type="term" value="P:establishment of competence for transformation"/>
    <property type="evidence" value="ECO:0007669"/>
    <property type="project" value="InterPro"/>
</dbReference>
<dbReference type="PANTHER" id="PTHR30619">
    <property type="entry name" value="DNA INTERNALIZATION/COMPETENCE PROTEIN COMEC/REC2"/>
    <property type="match status" value="1"/>
</dbReference>
<keyword evidence="3 6" id="KW-0812">Transmembrane</keyword>
<evidence type="ECO:0000259" key="7">
    <source>
        <dbReference type="SMART" id="SM00849"/>
    </source>
</evidence>
<dbReference type="Pfam" id="PF03772">
    <property type="entry name" value="Competence"/>
    <property type="match status" value="1"/>
</dbReference>
<feature type="transmembrane region" description="Helical" evidence="6">
    <location>
        <begin position="7"/>
        <end position="25"/>
    </location>
</feature>
<feature type="transmembrane region" description="Helical" evidence="6">
    <location>
        <begin position="60"/>
        <end position="88"/>
    </location>
</feature>
<dbReference type="NCBIfam" id="TIGR00361">
    <property type="entry name" value="ComEC_Rec2"/>
    <property type="match status" value="1"/>
</dbReference>
<dbReference type="RefSeq" id="WP_023559701.1">
    <property type="nucleotide sequence ID" value="NC_011138.3"/>
</dbReference>
<reference evidence="8 9" key="2">
    <citation type="journal article" date="2015" name="Antonie Van Leeuwenhoek">
        <title>Ecophysiological diversity of a novel member of the genus Alteromonas, and description of Alteromonas mediterranea sp. nov.</title>
        <authorList>
            <person name="Ivanova E.P."/>
            <person name="Lopez-Perez M."/>
            <person name="Zabalos M."/>
            <person name="Nguyen S.H."/>
            <person name="Webb H.K."/>
            <person name="Ryan J."/>
            <person name="Lagutin K."/>
            <person name="Vyssotski M."/>
            <person name="Crawford R.J."/>
            <person name="Rodriguez-Valera F."/>
        </authorList>
    </citation>
    <scope>NUCLEOTIDE SEQUENCE [LARGE SCALE GENOMIC DNA]</scope>
    <source>
        <strain evidence="9">DSM 17117 / CIP 110805 / LMG 28347 / Deep ecotype</strain>
    </source>
</reference>
<evidence type="ECO:0000256" key="2">
    <source>
        <dbReference type="ARBA" id="ARBA00022475"/>
    </source>
</evidence>
<gene>
    <name evidence="8" type="ordered locus">MADE_1009395</name>
</gene>
<organism evidence="8 9">
    <name type="scientific">Alteromonas mediterranea (strain DSM 17117 / CIP 110805 / LMG 28347 / Deep ecotype)</name>
    <dbReference type="NCBI Taxonomy" id="1774373"/>
    <lineage>
        <taxon>Bacteria</taxon>
        <taxon>Pseudomonadati</taxon>
        <taxon>Pseudomonadota</taxon>
        <taxon>Gammaproteobacteria</taxon>
        <taxon>Alteromonadales</taxon>
        <taxon>Alteromonadaceae</taxon>
        <taxon>Alteromonas/Salinimonas group</taxon>
        <taxon>Alteromonas</taxon>
    </lineage>
</organism>
<evidence type="ECO:0000313" key="8">
    <source>
        <dbReference type="EMBL" id="AEA98017.2"/>
    </source>
</evidence>
<sequence>MVNRITIWLSCFCAGAISAVFWYRLPSANTMAVMIAINVVASTIPMLYRRKSRACQLTAFEALLCWIISGLLTGVLWVASVGHFYYAWQLPEGKIQQDVTISGQVVSGGCVSSNTDAVQAHYQYFVTIELLNNERTAAFLNRVPFSAFFSQYTSFNARLSHTVYSGAQNQKPSYIYPQGKASINLRSNDQGNRQHDIKTVAGEKGRNNIKALKKPATCLHNGDRFTAVVKLKPAYGTANPVGFNRQQQFASKFIHVTGYIKSLDNKKTQHSHNERFGLGKTLVGLGLDYQRWWLALLLGNKTELTDTDWEQLQRTGTGHLFSISGMHLSIIAGVCLLIINPIVLTLAMVASALGNIHAIFKLRVLSLFSPPQRAALLNNTGNDSTRIGGQVLIAPVRLIVLSCTVFACLLYAGLSGNALPVVRAFILLALGCLLSVCQLAWRPLNIGVAMLALSLLIFPLSMLSASFYLSVGAVGCIWFLITVFGLQRNAWYVVLIKLQLALTFIMMPLTLIWFGSASFIALVANLIALPLVTLILPIGLLSLLAIHFFDNTVVAFLGSLILKQSDYLFGYLLEYLAYLSKYELSLVYAPIESGSALCFLTAIVVTFLPPWRYKNVCAVLLSLPLIVEVCWWVSPNDSAWTLHVLDAGQATALMVTKGNRAIIIDSGAKYNGKAVTATHAMLPLLDKLHIRHIDHIIHTHSDNDHAGGADTFNTHPNAQHAKWYSPTRGCERGKTFNWQGLHVAFLWPLKGNKQNTNATSCVVRIANIAGSVLIPGDIEKESEYALITRELESQTKALHADVLVAPHHGSKTSSTNVFIEQVSPSAVIFTQGYENRWQFPAPVVFARYQENGVATYLSSFHGYISATFKDKGVTVNTQRGNYKRRWYLKGRPPRHLPSFR</sequence>
<keyword evidence="2" id="KW-1003">Cell membrane</keyword>
<evidence type="ECO:0000313" key="9">
    <source>
        <dbReference type="Proteomes" id="UP000001870"/>
    </source>
</evidence>
<reference evidence="8 9" key="1">
    <citation type="journal article" date="2008" name="ISME J.">
        <title>Comparative genomics of two ecotypes of the marine planktonic copiotroph Alteromonas macleodii suggests alternative lifestyles associated with different kinds of particulate organic matter.</title>
        <authorList>
            <person name="Ivars-Martinez E."/>
            <person name="Martin-Cuadrado A.B."/>
            <person name="D'Auria G."/>
            <person name="Mira A."/>
            <person name="Ferriera S."/>
            <person name="Johnson J."/>
            <person name="Friedman R."/>
            <person name="Rodriguez-Valera F."/>
        </authorList>
    </citation>
    <scope>NUCLEOTIDE SEQUENCE [LARGE SCALE GENOMIC DNA]</scope>
    <source>
        <strain evidence="9">DSM 17117 / CIP 110805 / LMG 28347 / Deep ecotype</strain>
    </source>
</reference>
<feature type="transmembrane region" description="Helical" evidence="6">
    <location>
        <begin position="498"/>
        <end position="521"/>
    </location>
</feature>
<proteinExistence type="predicted"/>
<dbReference type="InterPro" id="IPR001279">
    <property type="entry name" value="Metallo-B-lactamas"/>
</dbReference>
<dbReference type="GO" id="GO:0005886">
    <property type="term" value="C:plasma membrane"/>
    <property type="evidence" value="ECO:0007669"/>
    <property type="project" value="UniProtKB-SubCell"/>
</dbReference>